<dbReference type="InterPro" id="IPR016186">
    <property type="entry name" value="C-type_lectin-like/link_sf"/>
</dbReference>
<evidence type="ECO:0000256" key="2">
    <source>
        <dbReference type="ARBA" id="ARBA00004613"/>
    </source>
</evidence>
<keyword evidence="9" id="KW-0472">Membrane</keyword>
<dbReference type="GeneID" id="100558114"/>
<reference evidence="13" key="3">
    <citation type="submission" date="2025-09" db="UniProtKB">
        <authorList>
            <consortium name="Ensembl"/>
        </authorList>
    </citation>
    <scope>IDENTIFICATION</scope>
</reference>
<dbReference type="InParanoid" id="H9GP45"/>
<dbReference type="OrthoDB" id="8935730at2759"/>
<evidence type="ECO:0000256" key="7">
    <source>
        <dbReference type="ARBA" id="ARBA00022833"/>
    </source>
</evidence>
<evidence type="ECO:0000259" key="10">
    <source>
        <dbReference type="PROSITE" id="PS50041"/>
    </source>
</evidence>
<dbReference type="InterPro" id="IPR001841">
    <property type="entry name" value="Znf_RING"/>
</dbReference>
<sequence length="371" mass="40769">MENVYSAKHPKGGTVCSICLQPCQHLTIQPCGHHFCQACSSQSWEKELKGKIFCSVCQDFFLKSLGKGSTGSMVVDETKQMDLGLCQIHKESLNLFCVEDQVPLCSVCRKSWDHMAHNVIPRNQEAKAENQGTGSPYRGWGDECPNSEANSPAVVGYTNDTVAFQGKELLDGNQKEDPEKVKLFDLDLVEKQQEGNHSNSSGQNSITWIVLVLFLIQIAGLVTTIFVFTKAKADLPASAAVTGNAPCCPPGWIMNVGNCYHALELEGTWEAGQQHCSSLGASLAVFDNLEKLDDAMNDKSPYNHWIGLLREPEESWKWMDGTLFNNLFEIKGDGRCAYLTHGSVSSADCSVKKKCLCSQSVKINHGHCRGT</sequence>
<dbReference type="InterPro" id="IPR050828">
    <property type="entry name" value="C-type_lectin/matrix_domain"/>
</dbReference>
<evidence type="ECO:0000256" key="8">
    <source>
        <dbReference type="PROSITE-ProRule" id="PRU00024"/>
    </source>
</evidence>
<keyword evidence="9" id="KW-1133">Transmembrane helix</keyword>
<reference evidence="13" key="2">
    <citation type="submission" date="2025-08" db="UniProtKB">
        <authorList>
            <consortium name="Ensembl"/>
        </authorList>
    </citation>
    <scope>IDENTIFICATION</scope>
</reference>
<feature type="domain" description="B box-type" evidence="12">
    <location>
        <begin position="81"/>
        <end position="122"/>
    </location>
</feature>
<feature type="domain" description="RING-type" evidence="11">
    <location>
        <begin position="16"/>
        <end position="58"/>
    </location>
</feature>
<dbReference type="InterPro" id="IPR001304">
    <property type="entry name" value="C-type_lectin-like"/>
</dbReference>
<dbReference type="SUPFAM" id="SSF57850">
    <property type="entry name" value="RING/U-box"/>
    <property type="match status" value="1"/>
</dbReference>
<dbReference type="PROSITE" id="PS50089">
    <property type="entry name" value="ZF_RING_2"/>
    <property type="match status" value="1"/>
</dbReference>
<dbReference type="eggNOG" id="KOG4297">
    <property type="taxonomic scope" value="Eukaryota"/>
</dbReference>
<dbReference type="Gene3D" id="3.30.40.10">
    <property type="entry name" value="Zinc/RING finger domain, C3HC4 (zinc finger)"/>
    <property type="match status" value="1"/>
</dbReference>
<keyword evidence="4" id="KW-0479">Metal-binding</keyword>
<dbReference type="GO" id="GO:0030246">
    <property type="term" value="F:carbohydrate binding"/>
    <property type="evidence" value="ECO:0007669"/>
    <property type="project" value="UniProtKB-KW"/>
</dbReference>
<evidence type="ECO:0000256" key="4">
    <source>
        <dbReference type="ARBA" id="ARBA00022723"/>
    </source>
</evidence>
<dbReference type="AlphaFoldDB" id="H9GP45"/>
<evidence type="ECO:0000256" key="5">
    <source>
        <dbReference type="ARBA" id="ARBA00022734"/>
    </source>
</evidence>
<accession>H9GP45</accession>
<keyword evidence="5" id="KW-0430">Lectin</keyword>
<keyword evidence="3" id="KW-0964">Secreted</keyword>
<dbReference type="InterPro" id="IPR000315">
    <property type="entry name" value="Znf_B-box"/>
</dbReference>
<evidence type="ECO:0000256" key="1">
    <source>
        <dbReference type="ARBA" id="ARBA00004401"/>
    </source>
</evidence>
<organism evidence="13 14">
    <name type="scientific">Anolis carolinensis</name>
    <name type="common">Green anole</name>
    <name type="synonym">American chameleon</name>
    <dbReference type="NCBI Taxonomy" id="28377"/>
    <lineage>
        <taxon>Eukaryota</taxon>
        <taxon>Metazoa</taxon>
        <taxon>Chordata</taxon>
        <taxon>Craniata</taxon>
        <taxon>Vertebrata</taxon>
        <taxon>Euteleostomi</taxon>
        <taxon>Lepidosauria</taxon>
        <taxon>Squamata</taxon>
        <taxon>Bifurcata</taxon>
        <taxon>Unidentata</taxon>
        <taxon>Episquamata</taxon>
        <taxon>Toxicofera</taxon>
        <taxon>Iguania</taxon>
        <taxon>Dactyloidae</taxon>
        <taxon>Anolis</taxon>
    </lineage>
</organism>
<gene>
    <name evidence="13" type="primary">LOC100558114</name>
</gene>
<dbReference type="GeneTree" id="ENSGT00940000162705"/>
<keyword evidence="6 8" id="KW-0863">Zinc-finger</keyword>
<evidence type="ECO:0000259" key="12">
    <source>
        <dbReference type="PROSITE" id="PS50119"/>
    </source>
</evidence>
<dbReference type="InterPro" id="IPR013083">
    <property type="entry name" value="Znf_RING/FYVE/PHD"/>
</dbReference>
<keyword evidence="14" id="KW-1185">Reference proteome</keyword>
<keyword evidence="7" id="KW-0862">Zinc</keyword>
<dbReference type="PROSITE" id="PS50041">
    <property type="entry name" value="C_TYPE_LECTIN_2"/>
    <property type="match status" value="1"/>
</dbReference>
<comment type="subcellular location">
    <subcellularLocation>
        <location evidence="1">Cell membrane</location>
        <topology evidence="1">Single-pass type II membrane protein</topology>
    </subcellularLocation>
    <subcellularLocation>
        <location evidence="2">Secreted</location>
    </subcellularLocation>
</comment>
<dbReference type="Ensembl" id="ENSACAT00000017296.3">
    <property type="protein sequence ID" value="ENSACAP00000016961.3"/>
    <property type="gene ID" value="ENSACAG00000017236.3"/>
</dbReference>
<dbReference type="PANTHER" id="PTHR45710:SF34">
    <property type="match status" value="1"/>
</dbReference>
<evidence type="ECO:0000256" key="9">
    <source>
        <dbReference type="SAM" id="Phobius"/>
    </source>
</evidence>
<dbReference type="Pfam" id="PF00059">
    <property type="entry name" value="Lectin_C"/>
    <property type="match status" value="1"/>
</dbReference>
<dbReference type="GO" id="GO:0008270">
    <property type="term" value="F:zinc ion binding"/>
    <property type="evidence" value="ECO:0007669"/>
    <property type="project" value="UniProtKB-KW"/>
</dbReference>
<dbReference type="GO" id="GO:0005886">
    <property type="term" value="C:plasma membrane"/>
    <property type="evidence" value="ECO:0007669"/>
    <property type="project" value="UniProtKB-SubCell"/>
</dbReference>
<reference evidence="13" key="1">
    <citation type="submission" date="2009-12" db="EMBL/GenBank/DDBJ databases">
        <title>The Genome Sequence of Anolis carolinensis (Green Anole Lizard).</title>
        <authorList>
            <consortium name="The Genome Sequencing Platform"/>
            <person name="Di Palma F."/>
            <person name="Alfoldi J."/>
            <person name="Heiman D."/>
            <person name="Young S."/>
            <person name="Grabherr M."/>
            <person name="Johnson J."/>
            <person name="Lander E.S."/>
            <person name="Lindblad-Toh K."/>
        </authorList>
    </citation>
    <scope>NUCLEOTIDE SEQUENCE [LARGE SCALE GENOMIC DNA]</scope>
    <source>
        <strain evidence="13">JBL SC #1</strain>
    </source>
</reference>
<dbReference type="Pfam" id="PF00643">
    <property type="entry name" value="zf-B_box"/>
    <property type="match status" value="1"/>
</dbReference>
<dbReference type="CDD" id="cd03593">
    <property type="entry name" value="CLECT_NK_receptors_like"/>
    <property type="match status" value="1"/>
</dbReference>
<dbReference type="Gene3D" id="3.30.160.60">
    <property type="entry name" value="Classic Zinc Finger"/>
    <property type="match status" value="1"/>
</dbReference>
<feature type="transmembrane region" description="Helical" evidence="9">
    <location>
        <begin position="206"/>
        <end position="228"/>
    </location>
</feature>
<dbReference type="SUPFAM" id="SSF56436">
    <property type="entry name" value="C-type lectin-like"/>
    <property type="match status" value="1"/>
</dbReference>
<proteinExistence type="predicted"/>
<dbReference type="SMART" id="SM00034">
    <property type="entry name" value="CLECT"/>
    <property type="match status" value="1"/>
</dbReference>
<dbReference type="Bgee" id="ENSACAG00000017236">
    <property type="expression patterns" value="Expressed in skeletal muscle tissue and 7 other cell types or tissues"/>
</dbReference>
<evidence type="ECO:0000313" key="13">
    <source>
        <dbReference type="Ensembl" id="ENSACAP00000016961.3"/>
    </source>
</evidence>
<keyword evidence="9" id="KW-0812">Transmembrane</keyword>
<evidence type="ECO:0000313" key="14">
    <source>
        <dbReference type="Proteomes" id="UP000001646"/>
    </source>
</evidence>
<dbReference type="SUPFAM" id="SSF57845">
    <property type="entry name" value="B-box zinc-binding domain"/>
    <property type="match status" value="1"/>
</dbReference>
<protein>
    <submittedName>
        <fullName evidence="13">Uncharacterized protein</fullName>
    </submittedName>
</protein>
<evidence type="ECO:0000256" key="6">
    <source>
        <dbReference type="ARBA" id="ARBA00022771"/>
    </source>
</evidence>
<dbReference type="Gene3D" id="3.10.100.10">
    <property type="entry name" value="Mannose-Binding Protein A, subunit A"/>
    <property type="match status" value="1"/>
</dbReference>
<feature type="domain" description="C-type lectin" evidence="10">
    <location>
        <begin position="255"/>
        <end position="358"/>
    </location>
</feature>
<evidence type="ECO:0000259" key="11">
    <source>
        <dbReference type="PROSITE" id="PS50089"/>
    </source>
</evidence>
<dbReference type="KEGG" id="acs:100558114"/>
<dbReference type="Proteomes" id="UP000001646">
    <property type="component" value="Unplaced"/>
</dbReference>
<dbReference type="PROSITE" id="PS50119">
    <property type="entry name" value="ZF_BBOX"/>
    <property type="match status" value="1"/>
</dbReference>
<dbReference type="InterPro" id="IPR016187">
    <property type="entry name" value="CTDL_fold"/>
</dbReference>
<dbReference type="HOGENOM" id="CLU_049894_8_4_1"/>
<name>H9GP45_ANOCA</name>
<dbReference type="GO" id="GO:0005576">
    <property type="term" value="C:extracellular region"/>
    <property type="evidence" value="ECO:0007669"/>
    <property type="project" value="UniProtKB-SubCell"/>
</dbReference>
<dbReference type="SMART" id="SM00336">
    <property type="entry name" value="BBOX"/>
    <property type="match status" value="1"/>
</dbReference>
<dbReference type="PANTHER" id="PTHR45710">
    <property type="entry name" value="C-TYPE LECTIN DOMAIN-CONTAINING PROTEIN 180"/>
    <property type="match status" value="1"/>
</dbReference>
<evidence type="ECO:0000256" key="3">
    <source>
        <dbReference type="ARBA" id="ARBA00022525"/>
    </source>
</evidence>
<dbReference type="InterPro" id="IPR033992">
    <property type="entry name" value="NKR-like_CTLD"/>
</dbReference>
<dbReference type="SMART" id="SM00184">
    <property type="entry name" value="RING"/>
    <property type="match status" value="1"/>
</dbReference>